<evidence type="ECO:0000256" key="9">
    <source>
        <dbReference type="ARBA" id="ARBA00022989"/>
    </source>
</evidence>
<dbReference type="OrthoDB" id="9807950at2"/>
<evidence type="ECO:0000256" key="12">
    <source>
        <dbReference type="RuleBase" id="RU364091"/>
    </source>
</evidence>
<dbReference type="Gene3D" id="6.10.250.2080">
    <property type="match status" value="1"/>
</dbReference>
<comment type="subcellular location">
    <subcellularLocation>
        <location evidence="1">Cell membrane</location>
        <topology evidence="1">Multi-pass membrane protein</topology>
    </subcellularLocation>
</comment>
<reference evidence="13 14" key="1">
    <citation type="submission" date="2016-10" db="EMBL/GenBank/DDBJ databases">
        <authorList>
            <person name="de Groot N.N."/>
        </authorList>
    </citation>
    <scope>NUCLEOTIDE SEQUENCE [LARGE SCALE GENOMIC DNA]</scope>
    <source>
        <strain evidence="13 14">DSM 1736</strain>
    </source>
</reference>
<sequence length="383" mass="43607">MACSMTSTGFWKILSNRKRLQSSRKLPVLDLQLFNGEKTEDATPKKKADARKKGQVAKSTEINSAFVILVAFFALKLLGGHMYQELADYMRYAYLSFAVTDFNINLVREIFLHFGIVFFKITLPLMLAILITSLAINFFQVGFNVSFEPIMPKLDKLNPLSGFKRIFSKRALVELFKSLFKVGLIGYFIYRFLAAETGRIPELLGAELSYSITVAVSMILDLVFQISAVMLILAVLDFCYQRWEHSQSLKMSKQEVKDEYKQTEGNPQIKGKIKERQRAMAMRRMMQEVPQADVVVTNPTHFAVALKYDQTMTAPTIIAKGQDLIAKRIKDIAKEHRVTIVENKPLARALYWGAEVGDIVPPELYKSVAEVLAYVYRLKKKLS</sequence>
<dbReference type="NCBIfam" id="TIGR00328">
    <property type="entry name" value="flhB"/>
    <property type="match status" value="1"/>
</dbReference>
<dbReference type="AlphaFoldDB" id="A0A1G9MIH2"/>
<dbReference type="Gene3D" id="3.40.1690.10">
    <property type="entry name" value="secretion proteins EscU"/>
    <property type="match status" value="1"/>
</dbReference>
<dbReference type="FunFam" id="3.40.1690.10:FF:000001">
    <property type="entry name" value="Flagellar biosynthetic protein FlhB"/>
    <property type="match status" value="1"/>
</dbReference>
<dbReference type="Pfam" id="PF01312">
    <property type="entry name" value="Bac_export_2"/>
    <property type="match status" value="1"/>
</dbReference>
<evidence type="ECO:0000256" key="10">
    <source>
        <dbReference type="ARBA" id="ARBA00023136"/>
    </source>
</evidence>
<evidence type="ECO:0000256" key="5">
    <source>
        <dbReference type="ARBA" id="ARBA00022475"/>
    </source>
</evidence>
<dbReference type="SUPFAM" id="SSF160544">
    <property type="entry name" value="EscU C-terminal domain-like"/>
    <property type="match status" value="1"/>
</dbReference>
<comment type="function">
    <text evidence="12">Required for formation of the rod structure in the basal body of the flagellar apparatus. Together with FliI and FliH, may constitute the export apparatus of flagellin.</text>
</comment>
<keyword evidence="13" id="KW-0966">Cell projection</keyword>
<gene>
    <name evidence="12" type="primary">flhB</name>
    <name evidence="13" type="ORF">SAMN04488502_101697</name>
</gene>
<dbReference type="EMBL" id="FNHB01000001">
    <property type="protein sequence ID" value="SDL73883.1"/>
    <property type="molecule type" value="Genomic_DNA"/>
</dbReference>
<feature type="transmembrane region" description="Helical" evidence="12">
    <location>
        <begin position="125"/>
        <end position="150"/>
    </location>
</feature>
<keyword evidence="9 12" id="KW-1133">Transmembrane helix</keyword>
<dbReference type="InterPro" id="IPR006135">
    <property type="entry name" value="T3SS_substrate_exporter"/>
</dbReference>
<keyword evidence="6 12" id="KW-0812">Transmembrane</keyword>
<proteinExistence type="inferred from homology"/>
<dbReference type="PANTHER" id="PTHR30531">
    <property type="entry name" value="FLAGELLAR BIOSYNTHETIC PROTEIN FLHB"/>
    <property type="match status" value="1"/>
</dbReference>
<dbReference type="GO" id="GO:0005886">
    <property type="term" value="C:plasma membrane"/>
    <property type="evidence" value="ECO:0007669"/>
    <property type="project" value="UniProtKB-SubCell"/>
</dbReference>
<dbReference type="RefSeq" id="WP_092068299.1">
    <property type="nucleotide sequence ID" value="NZ_FNHB01000001.1"/>
</dbReference>
<keyword evidence="4 12" id="KW-0813">Transport</keyword>
<keyword evidence="5 12" id="KW-1003">Cell membrane</keyword>
<evidence type="ECO:0000256" key="2">
    <source>
        <dbReference type="ARBA" id="ARBA00010690"/>
    </source>
</evidence>
<feature type="transmembrane region" description="Helical" evidence="12">
    <location>
        <begin position="171"/>
        <end position="190"/>
    </location>
</feature>
<keyword evidence="8 12" id="KW-0653">Protein transport</keyword>
<keyword evidence="11 12" id="KW-1006">Bacterial flagellum protein export</keyword>
<evidence type="ECO:0000256" key="3">
    <source>
        <dbReference type="ARBA" id="ARBA00021622"/>
    </source>
</evidence>
<evidence type="ECO:0000256" key="8">
    <source>
        <dbReference type="ARBA" id="ARBA00022927"/>
    </source>
</evidence>
<feature type="transmembrane region" description="Helical" evidence="12">
    <location>
        <begin position="62"/>
        <end position="80"/>
    </location>
</feature>
<dbReference type="GO" id="GO:0044780">
    <property type="term" value="P:bacterial-type flagellum assembly"/>
    <property type="evidence" value="ECO:0007669"/>
    <property type="project" value="InterPro"/>
</dbReference>
<protein>
    <recommendedName>
        <fullName evidence="3 12">Flagellar biosynthetic protein FlhB</fullName>
    </recommendedName>
</protein>
<keyword evidence="7 12" id="KW-1005">Bacterial flagellum biogenesis</keyword>
<dbReference type="GO" id="GO:0009306">
    <property type="term" value="P:protein secretion"/>
    <property type="evidence" value="ECO:0007669"/>
    <property type="project" value="InterPro"/>
</dbReference>
<dbReference type="InterPro" id="IPR029025">
    <property type="entry name" value="T3SS_substrate_exporter_C"/>
</dbReference>
<evidence type="ECO:0000256" key="4">
    <source>
        <dbReference type="ARBA" id="ARBA00022448"/>
    </source>
</evidence>
<evidence type="ECO:0000256" key="6">
    <source>
        <dbReference type="ARBA" id="ARBA00022692"/>
    </source>
</evidence>
<dbReference type="PANTHER" id="PTHR30531:SF12">
    <property type="entry name" value="FLAGELLAR BIOSYNTHETIC PROTEIN FLHB"/>
    <property type="match status" value="1"/>
</dbReference>
<dbReference type="Proteomes" id="UP000214880">
    <property type="component" value="Unassembled WGS sequence"/>
</dbReference>
<keyword evidence="13" id="KW-0969">Cilium</keyword>
<comment type="similarity">
    <text evidence="2 12">Belongs to the type III secretion exporter family.</text>
</comment>
<dbReference type="InterPro" id="IPR006136">
    <property type="entry name" value="FlhB"/>
</dbReference>
<organism evidence="13 14">
    <name type="scientific">Dendrosporobacter quercicolus</name>
    <dbReference type="NCBI Taxonomy" id="146817"/>
    <lineage>
        <taxon>Bacteria</taxon>
        <taxon>Bacillati</taxon>
        <taxon>Bacillota</taxon>
        <taxon>Negativicutes</taxon>
        <taxon>Selenomonadales</taxon>
        <taxon>Sporomusaceae</taxon>
        <taxon>Dendrosporobacter</taxon>
    </lineage>
</organism>
<keyword evidence="10 12" id="KW-0472">Membrane</keyword>
<feature type="transmembrane region" description="Helical" evidence="12">
    <location>
        <begin position="210"/>
        <end position="240"/>
    </location>
</feature>
<evidence type="ECO:0000313" key="13">
    <source>
        <dbReference type="EMBL" id="SDL73883.1"/>
    </source>
</evidence>
<evidence type="ECO:0000256" key="7">
    <source>
        <dbReference type="ARBA" id="ARBA00022795"/>
    </source>
</evidence>
<dbReference type="PRINTS" id="PR00950">
    <property type="entry name" value="TYPE3IMSPROT"/>
</dbReference>
<name>A0A1G9MIH2_9FIRM</name>
<accession>A0A1G9MIH2</accession>
<evidence type="ECO:0000256" key="11">
    <source>
        <dbReference type="ARBA" id="ARBA00023225"/>
    </source>
</evidence>
<evidence type="ECO:0000256" key="1">
    <source>
        <dbReference type="ARBA" id="ARBA00004651"/>
    </source>
</evidence>
<keyword evidence="14" id="KW-1185">Reference proteome</keyword>
<evidence type="ECO:0000313" key="14">
    <source>
        <dbReference type="Proteomes" id="UP000214880"/>
    </source>
</evidence>
<keyword evidence="13" id="KW-0282">Flagellum</keyword>
<dbReference type="STRING" id="146817.SAMN04488502_101697"/>